<dbReference type="OrthoDB" id="270651at2759"/>
<dbReference type="Gene3D" id="3.30.1330.30">
    <property type="match status" value="1"/>
</dbReference>
<dbReference type="GeneID" id="3647776"/>
<proteinExistence type="inferred from homology"/>
<organism evidence="13 14">
    <name type="scientific">Candida albicans (strain SC5314 / ATCC MYA-2876)</name>
    <name type="common">Yeast</name>
    <dbReference type="NCBI Taxonomy" id="237561"/>
    <lineage>
        <taxon>Eukaryota</taxon>
        <taxon>Fungi</taxon>
        <taxon>Dikarya</taxon>
        <taxon>Ascomycota</taxon>
        <taxon>Saccharomycotina</taxon>
        <taxon>Pichiomycetes</taxon>
        <taxon>Debaryomycetaceae</taxon>
        <taxon>Candida/Lodderomyces clade</taxon>
        <taxon>Candida</taxon>
    </lineage>
</organism>
<dbReference type="InterPro" id="IPR029026">
    <property type="entry name" value="tRNA_m1G_MTases_N"/>
</dbReference>
<dbReference type="SMR" id="A0A1D8PHA0"/>
<dbReference type="SUPFAM" id="SSF75217">
    <property type="entry name" value="alpha/beta knot"/>
    <property type="match status" value="1"/>
</dbReference>
<dbReference type="eggNOG" id="KOG0838">
    <property type="taxonomic scope" value="Eukaryota"/>
</dbReference>
<keyword evidence="3" id="KW-0698">rRNA processing</keyword>
<dbReference type="InterPro" id="IPR047261">
    <property type="entry name" value="MRM1_MeTrfase_dom"/>
</dbReference>
<reference evidence="13 14" key="3">
    <citation type="journal article" date="2013" name="Genome Biol.">
        <title>Assembly of a phased diploid Candida albicans genome facilitates allele-specific measurements and provides a simple model for repeat and indel structure.</title>
        <authorList>
            <person name="Muzzey D."/>
            <person name="Schwartz K."/>
            <person name="Weissman J.S."/>
            <person name="Sherlock G."/>
        </authorList>
    </citation>
    <scope>NUCLEOTIDE SEQUENCE [LARGE SCALE GENOMIC DNA]</scope>
    <source>
        <strain evidence="14">SC5314 / ATCC MYA-2876</strain>
    </source>
</reference>
<reference evidence="13 14" key="2">
    <citation type="journal article" date="2007" name="Genome Biol.">
        <title>Assembly of the Candida albicans genome into sixteen supercontigs aligned on the eight chromosomes.</title>
        <authorList>
            <person name="van het Hoog M."/>
            <person name="Rast T.J."/>
            <person name="Martchenko M."/>
            <person name="Grindle S."/>
            <person name="Dignard D."/>
            <person name="Hogues H."/>
            <person name="Cuomo C."/>
            <person name="Berriman M."/>
            <person name="Scherer S."/>
            <person name="Magee B.B."/>
            <person name="Whiteway M."/>
            <person name="Chibana H."/>
            <person name="Nantel A."/>
            <person name="Magee P.T."/>
        </authorList>
    </citation>
    <scope>GENOME REANNOTATION</scope>
    <source>
        <strain evidence="14">SC5314 / ATCC MYA-2876</strain>
    </source>
</reference>
<keyword evidence="14" id="KW-1185">Reference proteome</keyword>
<dbReference type="FunCoup" id="A0A1D8PHA0">
    <property type="interactions" value="269"/>
</dbReference>
<dbReference type="Proteomes" id="UP000000559">
    <property type="component" value="Chromosome 2"/>
</dbReference>
<evidence type="ECO:0000256" key="2">
    <source>
        <dbReference type="ARBA" id="ARBA00007228"/>
    </source>
</evidence>
<dbReference type="InterPro" id="IPR029064">
    <property type="entry name" value="Ribosomal_eL30-like_sf"/>
</dbReference>
<accession>A0A1D8PHA0</accession>
<dbReference type="SMART" id="SM00967">
    <property type="entry name" value="SpoU_sub_bind"/>
    <property type="match status" value="1"/>
</dbReference>
<protein>
    <recommendedName>
        <fullName evidence="9">rRNA methyltransferase 1, mitochondrial</fullName>
    </recommendedName>
</protein>
<dbReference type="Pfam" id="PF08032">
    <property type="entry name" value="SpoU_sub_bind"/>
    <property type="match status" value="1"/>
</dbReference>
<keyword evidence="5" id="KW-0808">Transferase</keyword>
<dbReference type="AlphaFoldDB" id="A0A1D8PHA0"/>
<name>A0A1D8PHA0_CANAL</name>
<dbReference type="InterPro" id="IPR029028">
    <property type="entry name" value="Alpha/beta_knot_MTases"/>
</dbReference>
<evidence type="ECO:0000256" key="4">
    <source>
        <dbReference type="ARBA" id="ARBA00022603"/>
    </source>
</evidence>
<dbReference type="RefSeq" id="XP_710610.2">
    <property type="nucleotide sequence ID" value="XM_705518.2"/>
</dbReference>
<dbReference type="GO" id="GO:0005739">
    <property type="term" value="C:mitochondrion"/>
    <property type="evidence" value="ECO:0000318"/>
    <property type="project" value="GO_Central"/>
</dbReference>
<dbReference type="Pfam" id="PF00588">
    <property type="entry name" value="SpoU_methylase"/>
    <property type="match status" value="1"/>
</dbReference>
<dbReference type="GO" id="GO:0016435">
    <property type="term" value="F:rRNA (guanine) methyltransferase activity"/>
    <property type="evidence" value="ECO:0000318"/>
    <property type="project" value="GO_Central"/>
</dbReference>
<dbReference type="PANTHER" id="PTHR46103">
    <property type="entry name" value="RRNA METHYLTRANSFERASE 1, MITOCHONDRIAL"/>
    <property type="match status" value="1"/>
</dbReference>
<evidence type="ECO:0000256" key="10">
    <source>
        <dbReference type="SAM" id="MobiDB-lite"/>
    </source>
</evidence>
<comment type="subcellular location">
    <subcellularLocation>
        <location evidence="1">Mitochondrion</location>
    </subcellularLocation>
</comment>
<evidence type="ECO:0000313" key="14">
    <source>
        <dbReference type="Proteomes" id="UP000000559"/>
    </source>
</evidence>
<evidence type="ECO:0000313" key="12">
    <source>
        <dbReference type="CGD" id="CAL0000190347"/>
    </source>
</evidence>
<evidence type="ECO:0000256" key="8">
    <source>
        <dbReference type="ARBA" id="ARBA00023128"/>
    </source>
</evidence>
<evidence type="ECO:0000256" key="6">
    <source>
        <dbReference type="ARBA" id="ARBA00022691"/>
    </source>
</evidence>
<dbReference type="CDD" id="cd18105">
    <property type="entry name" value="SpoU-like_MRM1"/>
    <property type="match status" value="1"/>
</dbReference>
<reference evidence="13 14" key="1">
    <citation type="journal article" date="2004" name="Proc. Natl. Acad. Sci. U.S.A.">
        <title>The diploid genome sequence of Candida albicans.</title>
        <authorList>
            <person name="Jones T."/>
            <person name="Federspiel N.A."/>
            <person name="Chibana H."/>
            <person name="Dungan J."/>
            <person name="Kalman S."/>
            <person name="Magee B.B."/>
            <person name="Newport G."/>
            <person name="Thorstenson Y.R."/>
            <person name="Agabian N."/>
            <person name="Magee P.T."/>
            <person name="Davis R.W."/>
            <person name="Scherer S."/>
        </authorList>
    </citation>
    <scope>NUCLEOTIDE SEQUENCE [LARGE SCALE GENOMIC DNA]</scope>
    <source>
        <strain evidence="14">SC5314 / ATCC MYA-2876</strain>
    </source>
</reference>
<evidence type="ECO:0000313" key="13">
    <source>
        <dbReference type="EMBL" id="AOW27506.1"/>
    </source>
</evidence>
<sequence>MISQKRSFSILPTLLKSKPTSSNDLKPVFKQPHHSNSTKGQPQPQNFEKNLPQPKIELKPWEKQNISKDSFFKRKYGNISPQDRKALNEKVERQRRFRAMKIAHEKSLQEKAYQERERARELAREAKGKGKNFKSGGSSNYDTGVMVDRNDTIFDYVFGTHPVKAVLMAGKRRILDLYTFNNEDPDIVKLAMEKYGIVPKRLKDKNALNILCKNGVHNGVVLKTNKLDIPYIKEVGHAENGEYKLAIEELDDAAAVDDDGEVKVKTKKVIRDDDIEQIEELYPLSLYLDEITDPQNMGSILRSAYFFGVDFIVVPNHSTAKLGPVANKASAGALDLIDIYQTGSSLKFIDSVRQNGWHVISTSGRPTGGTKSKEITHVENDAENDADVDVDVDVDQPHLKNKFIELQDLRTILKKTPVMLIIGSEGSGVRTNMKIRSDYLVGIPKIRRNDNIVDSLNAGVATGVILQNCLD</sequence>
<dbReference type="Gene3D" id="3.40.1280.10">
    <property type="match status" value="1"/>
</dbReference>
<dbReference type="VEuPathDB" id="FungiDB:C2_04820W_A"/>
<dbReference type="PANTHER" id="PTHR46103:SF1">
    <property type="entry name" value="RRNA METHYLTRANSFERASE 1, MITOCHONDRIAL"/>
    <property type="match status" value="1"/>
</dbReference>
<evidence type="ECO:0000256" key="1">
    <source>
        <dbReference type="ARBA" id="ARBA00004173"/>
    </source>
</evidence>
<evidence type="ECO:0000256" key="5">
    <source>
        <dbReference type="ARBA" id="ARBA00022679"/>
    </source>
</evidence>
<dbReference type="KEGG" id="cal:CAALFM_C204820WA"/>
<dbReference type="InterPro" id="IPR047182">
    <property type="entry name" value="MRM1"/>
</dbReference>
<keyword evidence="4" id="KW-0489">Methyltransferase</keyword>
<keyword evidence="7" id="KW-0809">Transit peptide</keyword>
<evidence type="ECO:0000256" key="3">
    <source>
        <dbReference type="ARBA" id="ARBA00022552"/>
    </source>
</evidence>
<feature type="region of interest" description="Disordered" evidence="10">
    <location>
        <begin position="13"/>
        <end position="50"/>
    </location>
</feature>
<feature type="domain" description="RNA 2-O ribose methyltransferase substrate binding" evidence="11">
    <location>
        <begin position="156"/>
        <end position="230"/>
    </location>
</feature>
<dbReference type="InParanoid" id="A0A1D8PHA0"/>
<evidence type="ECO:0000259" key="11">
    <source>
        <dbReference type="SMART" id="SM00967"/>
    </source>
</evidence>
<keyword evidence="8" id="KW-0496">Mitochondrion</keyword>
<dbReference type="OMA" id="RKYAHVH"/>
<evidence type="ECO:0000256" key="9">
    <source>
        <dbReference type="ARBA" id="ARBA00034881"/>
    </source>
</evidence>
<dbReference type="STRING" id="237561.A0A1D8PHA0"/>
<feature type="region of interest" description="Disordered" evidence="10">
    <location>
        <begin position="108"/>
        <end position="139"/>
    </location>
</feature>
<dbReference type="EMBL" id="CP017624">
    <property type="protein sequence ID" value="AOW27506.1"/>
    <property type="molecule type" value="Genomic_DNA"/>
</dbReference>
<evidence type="ECO:0000256" key="7">
    <source>
        <dbReference type="ARBA" id="ARBA00022946"/>
    </source>
</evidence>
<feature type="compositionally biased region" description="Polar residues" evidence="10">
    <location>
        <begin position="34"/>
        <end position="48"/>
    </location>
</feature>
<comment type="similarity">
    <text evidence="2">Belongs to the class IV-like SAM-binding methyltransferase superfamily. RNA methyltransferase TrmH family.</text>
</comment>
<gene>
    <name evidence="13" type="ordered locus">CAALFM_C204820WA</name>
    <name evidence="12" type="ordered locus">orf19.7812</name>
</gene>
<feature type="compositionally biased region" description="Basic and acidic residues" evidence="10">
    <location>
        <begin position="108"/>
        <end position="128"/>
    </location>
</feature>
<dbReference type="InterPro" id="IPR001537">
    <property type="entry name" value="SpoU_MeTrfase"/>
</dbReference>
<dbReference type="GO" id="GO:0000154">
    <property type="term" value="P:rRNA modification"/>
    <property type="evidence" value="ECO:0000318"/>
    <property type="project" value="GO_Central"/>
</dbReference>
<keyword evidence="6" id="KW-0949">S-adenosyl-L-methionine</keyword>
<dbReference type="CGD" id="CAL0000190347">
    <property type="gene designation" value="orf19.7812"/>
</dbReference>
<dbReference type="GO" id="GO:0003723">
    <property type="term" value="F:RNA binding"/>
    <property type="evidence" value="ECO:0007669"/>
    <property type="project" value="InterPro"/>
</dbReference>
<dbReference type="SUPFAM" id="SSF55315">
    <property type="entry name" value="L30e-like"/>
    <property type="match status" value="1"/>
</dbReference>
<dbReference type="InterPro" id="IPR013123">
    <property type="entry name" value="SpoU_subst-bd"/>
</dbReference>